<dbReference type="GO" id="GO:0005576">
    <property type="term" value="C:extracellular region"/>
    <property type="evidence" value="ECO:0007669"/>
    <property type="project" value="TreeGrafter"/>
</dbReference>
<organism evidence="8 9">
    <name type="scientific">Melanomma pulvis-pyrius CBS 109.77</name>
    <dbReference type="NCBI Taxonomy" id="1314802"/>
    <lineage>
        <taxon>Eukaryota</taxon>
        <taxon>Fungi</taxon>
        <taxon>Dikarya</taxon>
        <taxon>Ascomycota</taxon>
        <taxon>Pezizomycotina</taxon>
        <taxon>Dothideomycetes</taxon>
        <taxon>Pleosporomycetidae</taxon>
        <taxon>Pleosporales</taxon>
        <taxon>Melanommataceae</taxon>
        <taxon>Melanomma</taxon>
    </lineage>
</organism>
<gene>
    <name evidence="8" type="ORF">K505DRAFT_380277</name>
</gene>
<dbReference type="GO" id="GO:0046557">
    <property type="term" value="F:glucan endo-1,6-beta-glucosidase activity"/>
    <property type="evidence" value="ECO:0007669"/>
    <property type="project" value="TreeGrafter"/>
</dbReference>
<evidence type="ECO:0000256" key="3">
    <source>
        <dbReference type="ARBA" id="ARBA00023295"/>
    </source>
</evidence>
<dbReference type="GO" id="GO:0071555">
    <property type="term" value="P:cell wall organization"/>
    <property type="evidence" value="ECO:0007669"/>
    <property type="project" value="UniProtKB-KW"/>
</dbReference>
<evidence type="ECO:0000313" key="9">
    <source>
        <dbReference type="Proteomes" id="UP000799757"/>
    </source>
</evidence>
<evidence type="ECO:0000256" key="1">
    <source>
        <dbReference type="ARBA" id="ARBA00005641"/>
    </source>
</evidence>
<dbReference type="OrthoDB" id="1887033at2759"/>
<proteinExistence type="inferred from homology"/>
<dbReference type="GO" id="GO:0009251">
    <property type="term" value="P:glucan catabolic process"/>
    <property type="evidence" value="ECO:0007669"/>
    <property type="project" value="TreeGrafter"/>
</dbReference>
<sequence length="552" mass="62260">MKGLFRKAKAELKKIDRVLDSDARPNSPLVHHPSYSSGRQQGYLRGMEHDQPSTITEPTAIDILRYQYHHGTNLGSIYVLERWLYPSMFPDDASGSSELEAIKSWVGKIGIEATKQKFEEHWNNVVTDADIDWLRNEAKCTAIRLPIGYFDLSRPDLLTETPFAPYAQVYASAWSSIRTLISRLRAHSIGTLIDLHALPGGANAAEHSGTNSGTARFFASNQYRDLSIRCCKYIAQEIKDGIDGVVGLQLVNEADWESERMYEWYDECISTISSIDASLPVIISDAWNFRQAVEYSLKKNSAYPSQPTAPVIIDTHYYWAFTDADKAKSPQQIISEVRTKLSELDGREGSVIDRGAVQAIVGEYSCVLTEDSWAKAGNTSRADLVKQLGQAQSQQWQHRAGAAYFWTWKMDWLPGGEWGFVAQTNNGAISTLPTYTIPEASIGPLLEKANHCKDERMYDAVNQHVSYWDHLRANTPYEHWRFENGWKVGYQDAFIFFQGWGTQAVAPGGKIGNTEVWVLKRIRESGFKGNFVWEFEQGVRRGIQDFEAAVGI</sequence>
<dbReference type="InterPro" id="IPR001547">
    <property type="entry name" value="Glyco_hydro_5"/>
</dbReference>
<comment type="similarity">
    <text evidence="1 5">Belongs to the glycosyl hydrolase 5 (cellulase A) family.</text>
</comment>
<keyword evidence="4" id="KW-0961">Cell wall biogenesis/degradation</keyword>
<dbReference type="FunFam" id="3.20.20.80:FF:000100">
    <property type="entry name" value="Glycoside hydrolase superfamily"/>
    <property type="match status" value="1"/>
</dbReference>
<evidence type="ECO:0000256" key="2">
    <source>
        <dbReference type="ARBA" id="ARBA00022801"/>
    </source>
</evidence>
<keyword evidence="2 5" id="KW-0378">Hydrolase</keyword>
<name>A0A6A6WRK2_9PLEO</name>
<dbReference type="PANTHER" id="PTHR31297:SF43">
    <property type="entry name" value="GLUCAN 1,3-BETA-GLUCOSIDASE 3"/>
    <property type="match status" value="1"/>
</dbReference>
<dbReference type="Proteomes" id="UP000799757">
    <property type="component" value="Unassembled WGS sequence"/>
</dbReference>
<dbReference type="GO" id="GO:0005737">
    <property type="term" value="C:cytoplasm"/>
    <property type="evidence" value="ECO:0007669"/>
    <property type="project" value="UniProtKB-ARBA"/>
</dbReference>
<evidence type="ECO:0000256" key="5">
    <source>
        <dbReference type="RuleBase" id="RU361153"/>
    </source>
</evidence>
<dbReference type="GO" id="GO:0009986">
    <property type="term" value="C:cell surface"/>
    <property type="evidence" value="ECO:0007669"/>
    <property type="project" value="TreeGrafter"/>
</dbReference>
<protein>
    <submittedName>
        <fullName evidence="8">Glycoside hydrolase family 5 protein</fullName>
    </submittedName>
</protein>
<accession>A0A6A6WRK2</accession>
<dbReference type="SUPFAM" id="SSF51445">
    <property type="entry name" value="(Trans)glycosidases"/>
    <property type="match status" value="1"/>
</dbReference>
<dbReference type="AlphaFoldDB" id="A0A6A6WRK2"/>
<dbReference type="InterPro" id="IPR017853">
    <property type="entry name" value="GH"/>
</dbReference>
<dbReference type="PANTHER" id="PTHR31297">
    <property type="entry name" value="GLUCAN ENDO-1,6-BETA-GLUCOSIDASE B"/>
    <property type="match status" value="1"/>
</dbReference>
<evidence type="ECO:0000313" key="8">
    <source>
        <dbReference type="EMBL" id="KAF2786437.1"/>
    </source>
</evidence>
<feature type="domain" description="Glycoside hydrolase family 5" evidence="7">
    <location>
        <begin position="116"/>
        <end position="376"/>
    </location>
</feature>
<dbReference type="Gene3D" id="3.20.20.80">
    <property type="entry name" value="Glycosidases"/>
    <property type="match status" value="1"/>
</dbReference>
<reference evidence="8" key="1">
    <citation type="journal article" date="2020" name="Stud. Mycol.">
        <title>101 Dothideomycetes genomes: a test case for predicting lifestyles and emergence of pathogens.</title>
        <authorList>
            <person name="Haridas S."/>
            <person name="Albert R."/>
            <person name="Binder M."/>
            <person name="Bloem J."/>
            <person name="Labutti K."/>
            <person name="Salamov A."/>
            <person name="Andreopoulos B."/>
            <person name="Baker S."/>
            <person name="Barry K."/>
            <person name="Bills G."/>
            <person name="Bluhm B."/>
            <person name="Cannon C."/>
            <person name="Castanera R."/>
            <person name="Culley D."/>
            <person name="Daum C."/>
            <person name="Ezra D."/>
            <person name="Gonzalez J."/>
            <person name="Henrissat B."/>
            <person name="Kuo A."/>
            <person name="Liang C."/>
            <person name="Lipzen A."/>
            <person name="Lutzoni F."/>
            <person name="Magnuson J."/>
            <person name="Mondo S."/>
            <person name="Nolan M."/>
            <person name="Ohm R."/>
            <person name="Pangilinan J."/>
            <person name="Park H.-J."/>
            <person name="Ramirez L."/>
            <person name="Alfaro M."/>
            <person name="Sun H."/>
            <person name="Tritt A."/>
            <person name="Yoshinaga Y."/>
            <person name="Zwiers L.-H."/>
            <person name="Turgeon B."/>
            <person name="Goodwin S."/>
            <person name="Spatafora J."/>
            <person name="Crous P."/>
            <person name="Grigoriev I."/>
        </authorList>
    </citation>
    <scope>NUCLEOTIDE SEQUENCE</scope>
    <source>
        <strain evidence="8">CBS 109.77</strain>
    </source>
</reference>
<dbReference type="EMBL" id="MU002466">
    <property type="protein sequence ID" value="KAF2786437.1"/>
    <property type="molecule type" value="Genomic_DNA"/>
</dbReference>
<evidence type="ECO:0000259" key="7">
    <source>
        <dbReference type="Pfam" id="PF00150"/>
    </source>
</evidence>
<feature type="region of interest" description="Disordered" evidence="6">
    <location>
        <begin position="23"/>
        <end position="42"/>
    </location>
</feature>
<keyword evidence="3 5" id="KW-0326">Glycosidase</keyword>
<evidence type="ECO:0000256" key="6">
    <source>
        <dbReference type="SAM" id="MobiDB-lite"/>
    </source>
</evidence>
<dbReference type="Pfam" id="PF00150">
    <property type="entry name" value="Cellulase"/>
    <property type="match status" value="1"/>
</dbReference>
<evidence type="ECO:0000256" key="4">
    <source>
        <dbReference type="ARBA" id="ARBA00023316"/>
    </source>
</evidence>
<keyword evidence="9" id="KW-1185">Reference proteome</keyword>
<dbReference type="InterPro" id="IPR050386">
    <property type="entry name" value="Glycosyl_hydrolase_5"/>
</dbReference>